<comment type="similarity">
    <text evidence="1">Belongs to the ATP-dependent DNA ligase family.</text>
</comment>
<proteinExistence type="inferred from homology"/>
<evidence type="ECO:0000256" key="2">
    <source>
        <dbReference type="ARBA" id="ARBA00012727"/>
    </source>
</evidence>
<dbReference type="GO" id="GO:0003910">
    <property type="term" value="F:DNA ligase (ATP) activity"/>
    <property type="evidence" value="ECO:0007669"/>
    <property type="project" value="UniProtKB-EC"/>
</dbReference>
<dbReference type="Proteomes" id="UP000255036">
    <property type="component" value="Unassembled WGS sequence"/>
</dbReference>
<dbReference type="InterPro" id="IPR050191">
    <property type="entry name" value="ATP-dep_DNA_ligase"/>
</dbReference>
<dbReference type="RefSeq" id="WP_115482904.1">
    <property type="nucleotide sequence ID" value="NZ_QRCT01000049.1"/>
</dbReference>
<dbReference type="EMBL" id="QRCT01000049">
    <property type="protein sequence ID" value="RDU22494.1"/>
    <property type="molecule type" value="Genomic_DNA"/>
</dbReference>
<organism evidence="6 7">
    <name type="scientific">Anaerosacchariphilus polymeriproducens</name>
    <dbReference type="NCBI Taxonomy" id="1812858"/>
    <lineage>
        <taxon>Bacteria</taxon>
        <taxon>Bacillati</taxon>
        <taxon>Bacillota</taxon>
        <taxon>Clostridia</taxon>
        <taxon>Lachnospirales</taxon>
        <taxon>Lachnospiraceae</taxon>
        <taxon>Anaerosacchariphilus</taxon>
    </lineage>
</organism>
<dbReference type="CDD" id="cd07906">
    <property type="entry name" value="Adenylation_DNA_ligase_LigD_LigC"/>
    <property type="match status" value="1"/>
</dbReference>
<dbReference type="PANTHER" id="PTHR45674:SF4">
    <property type="entry name" value="DNA LIGASE 1"/>
    <property type="match status" value="1"/>
</dbReference>
<dbReference type="InterPro" id="IPR012310">
    <property type="entry name" value="DNA_ligase_ATP-dep_cent"/>
</dbReference>
<dbReference type="GO" id="GO:0006310">
    <property type="term" value="P:DNA recombination"/>
    <property type="evidence" value="ECO:0007669"/>
    <property type="project" value="InterPro"/>
</dbReference>
<keyword evidence="7" id="KW-1185">Reference proteome</keyword>
<evidence type="ECO:0000256" key="1">
    <source>
        <dbReference type="ARBA" id="ARBA00007572"/>
    </source>
</evidence>
<dbReference type="GO" id="GO:0006281">
    <property type="term" value="P:DNA repair"/>
    <property type="evidence" value="ECO:0007669"/>
    <property type="project" value="InterPro"/>
</dbReference>
<name>A0A371ASE9_9FIRM</name>
<protein>
    <recommendedName>
        <fullName evidence="2">DNA ligase (ATP)</fullName>
        <ecNumber evidence="2">6.5.1.1</ecNumber>
    </recommendedName>
</protein>
<keyword evidence="3 6" id="KW-0436">Ligase</keyword>
<dbReference type="EC" id="6.5.1.1" evidence="2"/>
<dbReference type="SUPFAM" id="SSF56091">
    <property type="entry name" value="DNA ligase/mRNA capping enzyme, catalytic domain"/>
    <property type="match status" value="1"/>
</dbReference>
<gene>
    <name evidence="6" type="ORF">DWV06_14495</name>
</gene>
<dbReference type="PROSITE" id="PS50160">
    <property type="entry name" value="DNA_LIGASE_A3"/>
    <property type="match status" value="1"/>
</dbReference>
<dbReference type="Gene3D" id="3.30.1490.70">
    <property type="match status" value="1"/>
</dbReference>
<dbReference type="Pfam" id="PF04679">
    <property type="entry name" value="DNA_ligase_A_C"/>
    <property type="match status" value="1"/>
</dbReference>
<dbReference type="CDD" id="cd07971">
    <property type="entry name" value="OBF_DNA_ligase_LigD"/>
    <property type="match status" value="1"/>
</dbReference>
<dbReference type="InterPro" id="IPR012309">
    <property type="entry name" value="DNA_ligase_ATP-dep_C"/>
</dbReference>
<evidence type="ECO:0000256" key="4">
    <source>
        <dbReference type="ARBA" id="ARBA00034003"/>
    </source>
</evidence>
<evidence type="ECO:0000259" key="5">
    <source>
        <dbReference type="PROSITE" id="PS50160"/>
    </source>
</evidence>
<dbReference type="InterPro" id="IPR012340">
    <property type="entry name" value="NA-bd_OB-fold"/>
</dbReference>
<evidence type="ECO:0000313" key="7">
    <source>
        <dbReference type="Proteomes" id="UP000255036"/>
    </source>
</evidence>
<dbReference type="GO" id="GO:0005524">
    <property type="term" value="F:ATP binding"/>
    <property type="evidence" value="ECO:0007669"/>
    <property type="project" value="InterPro"/>
</dbReference>
<reference evidence="6 7" key="1">
    <citation type="submission" date="2018-07" db="EMBL/GenBank/DDBJ databases">
        <title>Anaerosacharophilus polymeroproducens gen. nov. sp. nov., an anaerobic bacterium isolated from salt field.</title>
        <authorList>
            <person name="Kim W."/>
            <person name="Yang S.-H."/>
            <person name="Oh J."/>
            <person name="Lee J.-H."/>
            <person name="Kwon K.K."/>
        </authorList>
    </citation>
    <scope>NUCLEOTIDE SEQUENCE [LARGE SCALE GENOMIC DNA]</scope>
    <source>
        <strain evidence="6 7">MCWD5</strain>
    </source>
</reference>
<accession>A0A371ASE9</accession>
<dbReference type="AlphaFoldDB" id="A0A371ASE9"/>
<comment type="catalytic activity">
    <reaction evidence="4">
        <text>ATP + (deoxyribonucleotide)n-3'-hydroxyl + 5'-phospho-(deoxyribonucleotide)m = (deoxyribonucleotide)n+m + AMP + diphosphate.</text>
        <dbReference type="EC" id="6.5.1.1"/>
    </reaction>
</comment>
<dbReference type="Pfam" id="PF01068">
    <property type="entry name" value="DNA_ligase_A_M"/>
    <property type="match status" value="1"/>
</dbReference>
<dbReference type="Gene3D" id="3.30.470.30">
    <property type="entry name" value="DNA ligase/mRNA capping enzyme"/>
    <property type="match status" value="1"/>
</dbReference>
<feature type="domain" description="ATP-dependent DNA ligase family profile" evidence="5">
    <location>
        <begin position="107"/>
        <end position="231"/>
    </location>
</feature>
<dbReference type="SUPFAM" id="SSF50249">
    <property type="entry name" value="Nucleic acid-binding proteins"/>
    <property type="match status" value="1"/>
</dbReference>
<dbReference type="Gene3D" id="2.40.50.140">
    <property type="entry name" value="Nucleic acid-binding proteins"/>
    <property type="match status" value="1"/>
</dbReference>
<dbReference type="OrthoDB" id="9802472at2"/>
<evidence type="ECO:0000313" key="6">
    <source>
        <dbReference type="EMBL" id="RDU22494.1"/>
    </source>
</evidence>
<sequence length="306" mass="35953">MDLFEQKDIKPMLISEMMKPFNSPEWIYELKLDGLRCIAYLDHETTELRNKRNMRLLPKFPELHELHKHAKSKCILDGELVVMKEGVPDFYELQRRTMLTDTFKMQLSFSKYPAGFVAYDILYMDNREITDLPLIERKSYLESVIQEHRQLAVSRYIKEKGIELFQLADEQKLEGVVAKQANSKYYFDKRTKDWIKFKRMADEEFVICGYKPGNNTLVLGQYKGDMLVYKGSVSFGVKSDFINQYNCKRIGVSPFNYAPAESDEVIWLEPNLVCIVEYMPNTKDALRQPVFKGIRTDVMPKECQVR</sequence>
<evidence type="ECO:0000256" key="3">
    <source>
        <dbReference type="ARBA" id="ARBA00022598"/>
    </source>
</evidence>
<dbReference type="PANTHER" id="PTHR45674">
    <property type="entry name" value="DNA LIGASE 1/3 FAMILY MEMBER"/>
    <property type="match status" value="1"/>
</dbReference>
<comment type="caution">
    <text evidence="6">The sequence shown here is derived from an EMBL/GenBank/DDBJ whole genome shotgun (WGS) entry which is preliminary data.</text>
</comment>